<evidence type="ECO:0000259" key="2">
    <source>
        <dbReference type="Pfam" id="PF20710"/>
    </source>
</evidence>
<dbReference type="InterPro" id="IPR049227">
    <property type="entry name" value="DUF6824"/>
</dbReference>
<feature type="compositionally biased region" description="Basic and acidic residues" evidence="1">
    <location>
        <begin position="460"/>
        <end position="469"/>
    </location>
</feature>
<feature type="domain" description="DUF6824" evidence="2">
    <location>
        <begin position="362"/>
        <end position="443"/>
    </location>
</feature>
<proteinExistence type="predicted"/>
<dbReference type="Proteomes" id="UP001295423">
    <property type="component" value="Unassembled WGS sequence"/>
</dbReference>
<dbReference type="EMBL" id="CAKOGP040000224">
    <property type="protein sequence ID" value="CAJ1932778.1"/>
    <property type="molecule type" value="Genomic_DNA"/>
</dbReference>
<feature type="region of interest" description="Disordered" evidence="1">
    <location>
        <begin position="445"/>
        <end position="469"/>
    </location>
</feature>
<gene>
    <name evidence="3" type="ORF">CYCCA115_LOCUS3007</name>
</gene>
<feature type="compositionally biased region" description="Basic residues" evidence="1">
    <location>
        <begin position="445"/>
        <end position="458"/>
    </location>
</feature>
<organism evidence="3 4">
    <name type="scientific">Cylindrotheca closterium</name>
    <dbReference type="NCBI Taxonomy" id="2856"/>
    <lineage>
        <taxon>Eukaryota</taxon>
        <taxon>Sar</taxon>
        <taxon>Stramenopiles</taxon>
        <taxon>Ochrophyta</taxon>
        <taxon>Bacillariophyta</taxon>
        <taxon>Bacillariophyceae</taxon>
        <taxon>Bacillariophycidae</taxon>
        <taxon>Bacillariales</taxon>
        <taxon>Bacillariaceae</taxon>
        <taxon>Cylindrotheca</taxon>
    </lineage>
</organism>
<evidence type="ECO:0000256" key="1">
    <source>
        <dbReference type="SAM" id="MobiDB-lite"/>
    </source>
</evidence>
<reference evidence="3" key="1">
    <citation type="submission" date="2023-08" db="EMBL/GenBank/DDBJ databases">
        <authorList>
            <person name="Audoor S."/>
            <person name="Bilcke G."/>
        </authorList>
    </citation>
    <scope>NUCLEOTIDE SEQUENCE</scope>
</reference>
<comment type="caution">
    <text evidence="3">The sequence shown here is derived from an EMBL/GenBank/DDBJ whole genome shotgun (WGS) entry which is preliminary data.</text>
</comment>
<name>A0AAD2FHT2_9STRA</name>
<evidence type="ECO:0000313" key="3">
    <source>
        <dbReference type="EMBL" id="CAJ1932778.1"/>
    </source>
</evidence>
<dbReference type="Pfam" id="PF20710">
    <property type="entry name" value="DUF6824"/>
    <property type="match status" value="1"/>
</dbReference>
<accession>A0AAD2FHT2</accession>
<evidence type="ECO:0000313" key="4">
    <source>
        <dbReference type="Proteomes" id="UP001295423"/>
    </source>
</evidence>
<keyword evidence="4" id="KW-1185">Reference proteome</keyword>
<sequence>MQQWGSFVNNPVAESSSFDNSKGFLLKQRGRHNHQATMSNEDKQKIQEVDALLSEAMDALTFEERQYQQEILHGVGEDIAEEATFINRELNDLDEHLRRIKHGSMYEVAEKLDAMYVQARDFRLMFLRANRYDAKASANHMLRFFETKQDLFGTDKLAKDITIDDLDEDDRVALRMGSFQMAGRDTSNRQIAVHIPGVGQFKNLQNELRVRFYTTMQALESEQTQLNGIVYILYSVGDFKDGSNELGFMEHIRFALSVPQYNAAIHICFDDPSPCTIIKGGLAVLDARLRARVRVHFGSHVESFHSLSTYGIPKEMLPFTPSYELNMDHHSNWVESSLHSGNKKIDTAPEPDAVTETTPHDVLYRGGIKSSNRGNNHLRSLVAEWSQTYNSGTNDTKRCVVYEIADEIHRVGGRFLSKANGDSPWEAVPMDEVRLKITQMFRNYRRRAKGTRRKKSPPHHGLEDSIFER</sequence>
<dbReference type="AlphaFoldDB" id="A0AAD2FHT2"/>
<protein>
    <recommendedName>
        <fullName evidence="2">DUF6824 domain-containing protein</fullName>
    </recommendedName>
</protein>